<feature type="compositionally biased region" description="Polar residues" evidence="7">
    <location>
        <begin position="97"/>
        <end position="119"/>
    </location>
</feature>
<dbReference type="GO" id="GO:0005777">
    <property type="term" value="C:peroxisome"/>
    <property type="evidence" value="ECO:0007669"/>
    <property type="project" value="EnsemblFungi"/>
</dbReference>
<dbReference type="GO" id="GO:0051225">
    <property type="term" value="P:spindle assembly"/>
    <property type="evidence" value="ECO:0007669"/>
    <property type="project" value="EnsemblFungi"/>
</dbReference>
<dbReference type="PANTHER" id="PTHR22974">
    <property type="entry name" value="MIXED LINEAGE PROTEIN KINASE"/>
    <property type="match status" value="1"/>
</dbReference>
<gene>
    <name evidence="9" type="ORF">LADA_0E05996G</name>
</gene>
<evidence type="ECO:0000256" key="2">
    <source>
        <dbReference type="ARBA" id="ARBA00022679"/>
    </source>
</evidence>
<organism evidence="9 10">
    <name type="scientific">Lachancea dasiensis</name>
    <dbReference type="NCBI Taxonomy" id="1072105"/>
    <lineage>
        <taxon>Eukaryota</taxon>
        <taxon>Fungi</taxon>
        <taxon>Dikarya</taxon>
        <taxon>Ascomycota</taxon>
        <taxon>Saccharomycotina</taxon>
        <taxon>Saccharomycetes</taxon>
        <taxon>Saccharomycetales</taxon>
        <taxon>Saccharomycetaceae</taxon>
        <taxon>Lachancea</taxon>
    </lineage>
</organism>
<dbReference type="GO" id="GO:0034501">
    <property type="term" value="P:protein localization to kinetochore"/>
    <property type="evidence" value="ECO:0007669"/>
    <property type="project" value="EnsemblFungi"/>
</dbReference>
<dbReference type="PROSITE" id="PS50011">
    <property type="entry name" value="PROTEIN_KINASE_DOM"/>
    <property type="match status" value="1"/>
</dbReference>
<accession>A0A1G4JC99</accession>
<evidence type="ECO:0000259" key="8">
    <source>
        <dbReference type="PROSITE" id="PS50011"/>
    </source>
</evidence>
<dbReference type="GO" id="GO:0030474">
    <property type="term" value="P:spindle pole body duplication"/>
    <property type="evidence" value="ECO:0007669"/>
    <property type="project" value="EnsemblFungi"/>
</dbReference>
<dbReference type="GO" id="GO:0005524">
    <property type="term" value="F:ATP binding"/>
    <property type="evidence" value="ECO:0007669"/>
    <property type="project" value="UniProtKB-UniRule"/>
</dbReference>
<feature type="compositionally biased region" description="Basic and acidic residues" evidence="7">
    <location>
        <begin position="440"/>
        <end position="449"/>
    </location>
</feature>
<dbReference type="GO" id="GO:0043515">
    <property type="term" value="F:kinetochore binding"/>
    <property type="evidence" value="ECO:0007669"/>
    <property type="project" value="EnsemblFungi"/>
</dbReference>
<feature type="binding site" evidence="6">
    <location>
        <position position="551"/>
    </location>
    <ligand>
        <name>ATP</name>
        <dbReference type="ChEBI" id="CHEBI:30616"/>
    </ligand>
</feature>
<dbReference type="GO" id="GO:0007094">
    <property type="term" value="P:mitotic spindle assembly checkpoint signaling"/>
    <property type="evidence" value="ECO:0007669"/>
    <property type="project" value="EnsemblFungi"/>
</dbReference>
<feature type="region of interest" description="Disordered" evidence="7">
    <location>
        <begin position="426"/>
        <end position="449"/>
    </location>
</feature>
<dbReference type="GO" id="GO:0051988">
    <property type="term" value="P:regulation of attachment of spindle microtubules to kinetochore"/>
    <property type="evidence" value="ECO:0007669"/>
    <property type="project" value="EnsemblFungi"/>
</dbReference>
<dbReference type="InterPro" id="IPR017441">
    <property type="entry name" value="Protein_kinase_ATP_BS"/>
</dbReference>
<dbReference type="InterPro" id="IPR027084">
    <property type="entry name" value="Mps1_cat"/>
</dbReference>
<evidence type="ECO:0000256" key="4">
    <source>
        <dbReference type="ARBA" id="ARBA00022777"/>
    </source>
</evidence>
<dbReference type="CDD" id="cd14131">
    <property type="entry name" value="PKc_Mps1"/>
    <property type="match status" value="1"/>
</dbReference>
<keyword evidence="10" id="KW-1185">Reference proteome</keyword>
<dbReference type="Proteomes" id="UP000190274">
    <property type="component" value="Chromosome E"/>
</dbReference>
<dbReference type="InterPro" id="IPR008271">
    <property type="entry name" value="Ser/Thr_kinase_AS"/>
</dbReference>
<dbReference type="GO" id="GO:0004674">
    <property type="term" value="F:protein serine/threonine kinase activity"/>
    <property type="evidence" value="ECO:0007669"/>
    <property type="project" value="UniProtKB-KW"/>
</dbReference>
<keyword evidence="1" id="KW-0723">Serine/threonine-protein kinase</keyword>
<dbReference type="GO" id="GO:0004712">
    <property type="term" value="F:protein serine/threonine/tyrosine kinase activity"/>
    <property type="evidence" value="ECO:0007669"/>
    <property type="project" value="EnsemblFungi"/>
</dbReference>
<keyword evidence="3 6" id="KW-0547">Nucleotide-binding</keyword>
<dbReference type="GO" id="GO:0033316">
    <property type="term" value="P:meiotic spindle assembly checkpoint signaling"/>
    <property type="evidence" value="ECO:0007669"/>
    <property type="project" value="TreeGrafter"/>
</dbReference>
<feature type="region of interest" description="Disordered" evidence="7">
    <location>
        <begin position="1"/>
        <end position="119"/>
    </location>
</feature>
<evidence type="ECO:0000256" key="7">
    <source>
        <dbReference type="SAM" id="MobiDB-lite"/>
    </source>
</evidence>
<feature type="region of interest" description="Disordered" evidence="7">
    <location>
        <begin position="198"/>
        <end position="238"/>
    </location>
</feature>
<dbReference type="STRING" id="1266660.A0A1G4JC99"/>
<feature type="compositionally biased region" description="Low complexity" evidence="7">
    <location>
        <begin position="1"/>
        <end position="13"/>
    </location>
</feature>
<proteinExistence type="predicted"/>
<dbReference type="InterPro" id="IPR000719">
    <property type="entry name" value="Prot_kinase_dom"/>
</dbReference>
<dbReference type="Gene3D" id="3.30.200.20">
    <property type="entry name" value="Phosphorylase Kinase, domain 1"/>
    <property type="match status" value="1"/>
</dbReference>
<dbReference type="InterPro" id="IPR011009">
    <property type="entry name" value="Kinase-like_dom_sf"/>
</dbReference>
<dbReference type="GO" id="GO:0000776">
    <property type="term" value="C:kinetochore"/>
    <property type="evidence" value="ECO:0007669"/>
    <property type="project" value="EnsemblFungi"/>
</dbReference>
<dbReference type="FunFam" id="1.10.510.10:FF:000377">
    <property type="entry name" value="Checkpoint protein kinase"/>
    <property type="match status" value="1"/>
</dbReference>
<feature type="compositionally biased region" description="Polar residues" evidence="7">
    <location>
        <begin position="202"/>
        <end position="211"/>
    </location>
</feature>
<dbReference type="PROSITE" id="PS00108">
    <property type="entry name" value="PROTEIN_KINASE_ST"/>
    <property type="match status" value="1"/>
</dbReference>
<keyword evidence="2" id="KW-0808">Transferase</keyword>
<feature type="domain" description="Protein kinase" evidence="8">
    <location>
        <begin position="523"/>
        <end position="797"/>
    </location>
</feature>
<reference evidence="10" key="1">
    <citation type="submission" date="2016-03" db="EMBL/GenBank/DDBJ databases">
        <authorList>
            <person name="Devillers H."/>
        </authorList>
    </citation>
    <scope>NUCLEOTIDE SEQUENCE [LARGE SCALE GENOMIC DNA]</scope>
</reference>
<evidence type="ECO:0000313" key="10">
    <source>
        <dbReference type="Proteomes" id="UP000190274"/>
    </source>
</evidence>
<dbReference type="GO" id="GO:0005634">
    <property type="term" value="C:nucleus"/>
    <property type="evidence" value="ECO:0007669"/>
    <property type="project" value="TreeGrafter"/>
</dbReference>
<dbReference type="FunFam" id="3.30.200.20:FF:000131">
    <property type="entry name" value="Dual specificity protein kinase TTK"/>
    <property type="match status" value="1"/>
</dbReference>
<evidence type="ECO:0000256" key="3">
    <source>
        <dbReference type="ARBA" id="ARBA00022741"/>
    </source>
</evidence>
<dbReference type="EMBL" id="LT598455">
    <property type="protein sequence ID" value="SCU87760.1"/>
    <property type="molecule type" value="Genomic_DNA"/>
</dbReference>
<dbReference type="Gene3D" id="1.10.510.10">
    <property type="entry name" value="Transferase(Phosphotransferase) domain 1"/>
    <property type="match status" value="1"/>
</dbReference>
<dbReference type="SMART" id="SM00220">
    <property type="entry name" value="S_TKc"/>
    <property type="match status" value="1"/>
</dbReference>
<keyword evidence="5 6" id="KW-0067">ATP-binding</keyword>
<protein>
    <submittedName>
        <fullName evidence="9">LADA_0E05996g1_1</fullName>
    </submittedName>
</protein>
<name>A0A1G4JC99_9SACH</name>
<dbReference type="PROSITE" id="PS00107">
    <property type="entry name" value="PROTEIN_KINASE_ATP"/>
    <property type="match status" value="1"/>
</dbReference>
<feature type="compositionally biased region" description="Basic and acidic residues" evidence="7">
    <location>
        <begin position="345"/>
        <end position="363"/>
    </location>
</feature>
<dbReference type="GO" id="GO:0031134">
    <property type="term" value="P:sister chromatid biorientation"/>
    <property type="evidence" value="ECO:0007669"/>
    <property type="project" value="EnsemblFungi"/>
</dbReference>
<evidence type="ECO:0000256" key="1">
    <source>
        <dbReference type="ARBA" id="ARBA00022527"/>
    </source>
</evidence>
<evidence type="ECO:0000256" key="5">
    <source>
        <dbReference type="ARBA" id="ARBA00022840"/>
    </source>
</evidence>
<feature type="compositionally biased region" description="Basic and acidic residues" evidence="7">
    <location>
        <begin position="386"/>
        <end position="405"/>
    </location>
</feature>
<dbReference type="PANTHER" id="PTHR22974:SF21">
    <property type="entry name" value="DUAL SPECIFICITY PROTEIN KINASE TTK"/>
    <property type="match status" value="1"/>
</dbReference>
<evidence type="ECO:0000313" key="9">
    <source>
        <dbReference type="EMBL" id="SCU87760.1"/>
    </source>
</evidence>
<feature type="region of interest" description="Disordered" evidence="7">
    <location>
        <begin position="336"/>
        <end position="405"/>
    </location>
</feature>
<evidence type="ECO:0000256" key="6">
    <source>
        <dbReference type="PROSITE-ProRule" id="PRU10141"/>
    </source>
</evidence>
<dbReference type="OrthoDB" id="20524at2759"/>
<dbReference type="GO" id="GO:0005816">
    <property type="term" value="C:spindle pole body"/>
    <property type="evidence" value="ECO:0007669"/>
    <property type="project" value="EnsemblFungi"/>
</dbReference>
<keyword evidence="4" id="KW-0418">Kinase</keyword>
<dbReference type="Pfam" id="PF00069">
    <property type="entry name" value="Pkinase"/>
    <property type="match status" value="1"/>
</dbReference>
<feature type="compositionally biased region" description="Polar residues" evidence="7">
    <location>
        <begin position="218"/>
        <end position="238"/>
    </location>
</feature>
<dbReference type="AlphaFoldDB" id="A0A1G4JC99"/>
<sequence>MSSFSLRSTSLSDSPRRRVMGFLPRKASTNANVNEDSDDENILGPPQLSDFGSALLSDKENVEPSSHTGHQKYLSIKRLRTSKESPKTLLGLEPTDVQRNAPSNNTYSGTSAPYSTSQYNEDPSDYTMFAHSKDHQQSMTTFESAPQPDISKSYFPGAEKGRAKINNLQQALKDELLTRSSRRRNRRFISSRLSALGPAKRASSTAVTPSKSELVDDSNVSQQEMNLSNSSSVTGSANKNMGRNYNVFYEPTQGNPPSTNQIGSAGLVEGNYDDIEFGDLNPYQYLKRHNLPTTELPNISRVYFERQKGENRRAALRKNTLTKDTIQSRLASASLSNSPLVQHTEAGKGDLISAKREPRRKISDSSTKNVLKALSSPAKGLTNVNKDSHSGLNRHEHESKYEHIEIPDSSYHGYIKRREALSNIDLNSNRSYQSQHKKLKYAEDRGTSKDELYQQPQYHHREYPNSEANVPVYPNSQVSTVKKHVEIVEPAKVLSNASRTSPPLETDHVYKKRAVVSVNGNDYEKLELLGRGGTSKVYKVKNSANKVYALKRVSFDEFDDNSIDSFKGEIELLKKLETKPRVVKLIDYEMSQGVLYVVMECGDHDLSHTLAQRSNMDFDVEFVRYHAQEMFKCVKVVHDAGIVHSDLKPANFVFVKGILKIIDFGIANAVPEHTVNIYRETQIGTPNYMAPEALVAMNFTHDRSVEQNRWKVGKPSDIWSCGCIIYQMIYGRPPYGGFQGQNRLLAIMNPDVKIIYPEKTPNGDIVPKTVIDTMKACLERDPDKRWTVDEALNGPFVRPIAVTHFFVRDLIRNSVKYGFNQRELSNDKIEELADDVWHRLAEFRL</sequence>
<dbReference type="SUPFAM" id="SSF56112">
    <property type="entry name" value="Protein kinase-like (PK-like)"/>
    <property type="match status" value="1"/>
</dbReference>